<dbReference type="GO" id="GO:0016987">
    <property type="term" value="F:sigma factor activity"/>
    <property type="evidence" value="ECO:0007669"/>
    <property type="project" value="UniProtKB-KW"/>
</dbReference>
<keyword evidence="10" id="KW-1185">Reference proteome</keyword>
<keyword evidence="3" id="KW-0731">Sigma factor</keyword>
<evidence type="ECO:0000256" key="6">
    <source>
        <dbReference type="SAM" id="MobiDB-lite"/>
    </source>
</evidence>
<dbReference type="NCBIfam" id="TIGR02937">
    <property type="entry name" value="sigma70-ECF"/>
    <property type="match status" value="1"/>
</dbReference>
<dbReference type="InterPro" id="IPR014284">
    <property type="entry name" value="RNA_pol_sigma-70_dom"/>
</dbReference>
<dbReference type="InterPro" id="IPR007627">
    <property type="entry name" value="RNA_pol_sigma70_r2"/>
</dbReference>
<dbReference type="EMBL" id="JACJVR010000070">
    <property type="protein sequence ID" value="MBB6693341.1"/>
    <property type="molecule type" value="Genomic_DNA"/>
</dbReference>
<accession>A0A841U5K9</accession>
<dbReference type="GO" id="GO:0003677">
    <property type="term" value="F:DNA binding"/>
    <property type="evidence" value="ECO:0007669"/>
    <property type="project" value="UniProtKB-KW"/>
</dbReference>
<dbReference type="Gene3D" id="1.10.10.10">
    <property type="entry name" value="Winged helix-like DNA-binding domain superfamily/Winged helix DNA-binding domain"/>
    <property type="match status" value="1"/>
</dbReference>
<evidence type="ECO:0000256" key="2">
    <source>
        <dbReference type="ARBA" id="ARBA00023015"/>
    </source>
</evidence>
<dbReference type="PANTHER" id="PTHR43133">
    <property type="entry name" value="RNA POLYMERASE ECF-TYPE SIGMA FACTO"/>
    <property type="match status" value="1"/>
</dbReference>
<evidence type="ECO:0000259" key="7">
    <source>
        <dbReference type="Pfam" id="PF04542"/>
    </source>
</evidence>
<dbReference type="InterPro" id="IPR013324">
    <property type="entry name" value="RNA_pol_sigma_r3/r4-like"/>
</dbReference>
<feature type="domain" description="RNA polymerase sigma factor 70 region 4 type 2" evidence="8">
    <location>
        <begin position="99"/>
        <end position="151"/>
    </location>
</feature>
<gene>
    <name evidence="9" type="ORF">H7B90_18200</name>
</gene>
<name>A0A841U5K9_9BACL</name>
<evidence type="ECO:0000313" key="9">
    <source>
        <dbReference type="EMBL" id="MBB6693341.1"/>
    </source>
</evidence>
<dbReference type="RefSeq" id="WP_185137320.1">
    <property type="nucleotide sequence ID" value="NZ_JACJVR010000070.1"/>
</dbReference>
<feature type="domain" description="RNA polymerase sigma-70 region 2" evidence="7">
    <location>
        <begin position="10"/>
        <end position="77"/>
    </location>
</feature>
<comment type="caution">
    <text evidence="9">The sequence shown here is derived from an EMBL/GenBank/DDBJ whole genome shotgun (WGS) entry which is preliminary data.</text>
</comment>
<evidence type="ECO:0000256" key="5">
    <source>
        <dbReference type="ARBA" id="ARBA00023163"/>
    </source>
</evidence>
<dbReference type="InterPro" id="IPR013249">
    <property type="entry name" value="RNA_pol_sigma70_r4_t2"/>
</dbReference>
<organism evidence="9 10">
    <name type="scientific">Cohnella xylanilytica</name>
    <dbReference type="NCBI Taxonomy" id="557555"/>
    <lineage>
        <taxon>Bacteria</taxon>
        <taxon>Bacillati</taxon>
        <taxon>Bacillota</taxon>
        <taxon>Bacilli</taxon>
        <taxon>Bacillales</taxon>
        <taxon>Paenibacillaceae</taxon>
        <taxon>Cohnella</taxon>
    </lineage>
</organism>
<reference evidence="9 10" key="1">
    <citation type="submission" date="2020-08" db="EMBL/GenBank/DDBJ databases">
        <title>Cohnella phylogeny.</title>
        <authorList>
            <person name="Dunlap C."/>
        </authorList>
    </citation>
    <scope>NUCLEOTIDE SEQUENCE [LARGE SCALE GENOMIC DNA]</scope>
    <source>
        <strain evidence="9 10">DSM 25239</strain>
    </source>
</reference>
<dbReference type="AlphaFoldDB" id="A0A841U5K9"/>
<dbReference type="GO" id="GO:0006352">
    <property type="term" value="P:DNA-templated transcription initiation"/>
    <property type="evidence" value="ECO:0007669"/>
    <property type="project" value="InterPro"/>
</dbReference>
<evidence type="ECO:0000256" key="1">
    <source>
        <dbReference type="ARBA" id="ARBA00010641"/>
    </source>
</evidence>
<keyword evidence="2" id="KW-0805">Transcription regulation</keyword>
<keyword evidence="5" id="KW-0804">Transcription</keyword>
<evidence type="ECO:0000259" key="8">
    <source>
        <dbReference type="Pfam" id="PF08281"/>
    </source>
</evidence>
<dbReference type="SUPFAM" id="SSF88946">
    <property type="entry name" value="Sigma2 domain of RNA polymerase sigma factors"/>
    <property type="match status" value="1"/>
</dbReference>
<dbReference type="SUPFAM" id="SSF88659">
    <property type="entry name" value="Sigma3 and sigma4 domains of RNA polymerase sigma factors"/>
    <property type="match status" value="1"/>
</dbReference>
<dbReference type="Pfam" id="PF04542">
    <property type="entry name" value="Sigma70_r2"/>
    <property type="match status" value="1"/>
</dbReference>
<evidence type="ECO:0000256" key="3">
    <source>
        <dbReference type="ARBA" id="ARBA00023082"/>
    </source>
</evidence>
<dbReference type="InterPro" id="IPR036388">
    <property type="entry name" value="WH-like_DNA-bd_sf"/>
</dbReference>
<evidence type="ECO:0000256" key="4">
    <source>
        <dbReference type="ARBA" id="ARBA00023125"/>
    </source>
</evidence>
<comment type="similarity">
    <text evidence="1">Belongs to the sigma-70 factor family. ECF subfamily.</text>
</comment>
<dbReference type="Proteomes" id="UP000553776">
    <property type="component" value="Unassembled WGS sequence"/>
</dbReference>
<proteinExistence type="inferred from homology"/>
<sequence>MSDHENRLDYRRLKQQVYRYSLRVAEDAWEAEDLTQEVLLKVHRAWATDRSRAVTNAYLYRIVCNTWRDKARTDRRRPRTAGVNAPARSGEDGGLIARELLESLAHRLSPRSMVIVLLMDVFDFTAKETAEFLSSSEGAVQVALGRARLRLRTLARQTGPDRLSPPEAPAGSGEDRIDLDTLVEAFRRRDPKGICGAYLGLASRRVKLSQVRWIQGKFAFGFEDPDGNRFMVTG</sequence>
<dbReference type="Gene3D" id="1.10.1740.10">
    <property type="match status" value="1"/>
</dbReference>
<dbReference type="PANTHER" id="PTHR43133:SF8">
    <property type="entry name" value="RNA POLYMERASE SIGMA FACTOR HI_1459-RELATED"/>
    <property type="match status" value="1"/>
</dbReference>
<dbReference type="Pfam" id="PF08281">
    <property type="entry name" value="Sigma70_r4_2"/>
    <property type="match status" value="1"/>
</dbReference>
<evidence type="ECO:0000313" key="10">
    <source>
        <dbReference type="Proteomes" id="UP000553776"/>
    </source>
</evidence>
<dbReference type="InterPro" id="IPR013325">
    <property type="entry name" value="RNA_pol_sigma_r2"/>
</dbReference>
<keyword evidence="4" id="KW-0238">DNA-binding</keyword>
<feature type="region of interest" description="Disordered" evidence="6">
    <location>
        <begin position="155"/>
        <end position="174"/>
    </location>
</feature>
<dbReference type="InterPro" id="IPR039425">
    <property type="entry name" value="RNA_pol_sigma-70-like"/>
</dbReference>
<protein>
    <submittedName>
        <fullName evidence="9">RNA polymerase sigma factor</fullName>
    </submittedName>
</protein>